<dbReference type="PRINTS" id="PR00111">
    <property type="entry name" value="ABHYDROLASE"/>
</dbReference>
<protein>
    <submittedName>
        <fullName evidence="4">Epoxide hydrolase A</fullName>
        <ecNumber evidence="4">3.3.2.10</ecNumber>
    </submittedName>
</protein>
<accession>A0A7K0CZ52</accession>
<feature type="domain" description="AB hydrolase-1" evidence="3">
    <location>
        <begin position="70"/>
        <end position="325"/>
    </location>
</feature>
<reference evidence="4 5" key="1">
    <citation type="submission" date="2019-10" db="EMBL/GenBank/DDBJ databases">
        <title>Nocardia macrotermitis sp. nov. and Nocardia aurantia sp. nov., isolated from the gut of fungus growing-termite Macrotermes natalensis.</title>
        <authorList>
            <person name="Benndorf R."/>
            <person name="Schwitalla J."/>
            <person name="Martin K."/>
            <person name="De Beer W."/>
            <person name="Kaster A.-K."/>
            <person name="Vollmers J."/>
            <person name="Poulsen M."/>
            <person name="Beemelmanns C."/>
        </authorList>
    </citation>
    <scope>NUCLEOTIDE SEQUENCE [LARGE SCALE GENOMIC DNA]</scope>
    <source>
        <strain evidence="4 5">RB20</strain>
    </source>
</reference>
<gene>
    <name evidence="4" type="primary">ephA_2</name>
    <name evidence="4" type="ORF">NRB20_10120</name>
</gene>
<comment type="caution">
    <text evidence="4">The sequence shown here is derived from an EMBL/GenBank/DDBJ whole genome shotgun (WGS) entry which is preliminary data.</text>
</comment>
<evidence type="ECO:0000256" key="2">
    <source>
        <dbReference type="SAM" id="MobiDB-lite"/>
    </source>
</evidence>
<dbReference type="PANTHER" id="PTHR43329">
    <property type="entry name" value="EPOXIDE HYDROLASE"/>
    <property type="match status" value="1"/>
</dbReference>
<dbReference type="InterPro" id="IPR029058">
    <property type="entry name" value="AB_hydrolase_fold"/>
</dbReference>
<evidence type="ECO:0000259" key="3">
    <source>
        <dbReference type="Pfam" id="PF00561"/>
    </source>
</evidence>
<evidence type="ECO:0000313" key="4">
    <source>
        <dbReference type="EMBL" id="MQY17944.1"/>
    </source>
</evidence>
<dbReference type="InterPro" id="IPR000639">
    <property type="entry name" value="Epox_hydrolase-like"/>
</dbReference>
<dbReference type="SUPFAM" id="SSF53474">
    <property type="entry name" value="alpha/beta-Hydrolases"/>
    <property type="match status" value="1"/>
</dbReference>
<dbReference type="GO" id="GO:0004301">
    <property type="term" value="F:epoxide hydrolase activity"/>
    <property type="evidence" value="ECO:0007669"/>
    <property type="project" value="UniProtKB-EC"/>
</dbReference>
<evidence type="ECO:0000256" key="1">
    <source>
        <dbReference type="ARBA" id="ARBA00022801"/>
    </source>
</evidence>
<proteinExistence type="predicted"/>
<dbReference type="AlphaFoldDB" id="A0A7K0CZ52"/>
<feature type="region of interest" description="Disordered" evidence="2">
    <location>
        <begin position="1"/>
        <end position="33"/>
    </location>
</feature>
<name>A0A7K0CZ52_9NOCA</name>
<organism evidence="4 5">
    <name type="scientific">Nocardia macrotermitis</name>
    <dbReference type="NCBI Taxonomy" id="2585198"/>
    <lineage>
        <taxon>Bacteria</taxon>
        <taxon>Bacillati</taxon>
        <taxon>Actinomycetota</taxon>
        <taxon>Actinomycetes</taxon>
        <taxon>Mycobacteriales</taxon>
        <taxon>Nocardiaceae</taxon>
        <taxon>Nocardia</taxon>
    </lineage>
</organism>
<keyword evidence="1 4" id="KW-0378">Hydrolase</keyword>
<dbReference type="InterPro" id="IPR000073">
    <property type="entry name" value="AB_hydrolase_1"/>
</dbReference>
<evidence type="ECO:0000313" key="5">
    <source>
        <dbReference type="Proteomes" id="UP000438448"/>
    </source>
</evidence>
<dbReference type="Pfam" id="PF00561">
    <property type="entry name" value="Abhydrolase_1"/>
    <property type="match status" value="1"/>
</dbReference>
<keyword evidence="5" id="KW-1185">Reference proteome</keyword>
<dbReference type="EMBL" id="WEGK01000002">
    <property type="protein sequence ID" value="MQY17944.1"/>
    <property type="molecule type" value="Genomic_DNA"/>
</dbReference>
<sequence length="338" mass="37284">MRSARRVDSAPITLSGVSSTPSPDPSSVRYDGPWTHKDVHANGIRFHIAEAAPGSVARAHDSVAAETTAPLVLLLHGFGDFWWSWRHQLTGLAELGFRAVAVDLRGYGDSDKPPRGYDGWTLAGDIAGLVRALGHTDATLVGHAEGGLVCWATAVLHPRLVRSIAVISSPHPAALKQAVLRDGRQRRTYLPNFLRYQPPRYGERLLTAQDGFEVERLLRQRAGTGWSGSAEFVDTARRMRAAIRIPGTAHCALEYQRWAFRSQWRPDGHRFMSAMRAPVHIPVLALRGESDDYILDATIRRGRRLSPNRRIVTLTGAGHFAHQESPQQVTAELAKLLS</sequence>
<feature type="compositionally biased region" description="Low complexity" evidence="2">
    <location>
        <begin position="15"/>
        <end position="27"/>
    </location>
</feature>
<dbReference type="Proteomes" id="UP000438448">
    <property type="component" value="Unassembled WGS sequence"/>
</dbReference>
<dbReference type="Gene3D" id="3.40.50.1820">
    <property type="entry name" value="alpha/beta hydrolase"/>
    <property type="match status" value="1"/>
</dbReference>
<dbReference type="PRINTS" id="PR00412">
    <property type="entry name" value="EPOXHYDRLASE"/>
</dbReference>
<dbReference type="OrthoDB" id="2987348at2"/>
<dbReference type="EC" id="3.3.2.10" evidence="4"/>